<organism evidence="1">
    <name type="scientific">bioreactor metagenome</name>
    <dbReference type="NCBI Taxonomy" id="1076179"/>
    <lineage>
        <taxon>unclassified sequences</taxon>
        <taxon>metagenomes</taxon>
        <taxon>ecological metagenomes</taxon>
    </lineage>
</organism>
<gene>
    <name evidence="1" type="ORF">SDC9_170699</name>
</gene>
<proteinExistence type="predicted"/>
<dbReference type="AlphaFoldDB" id="A0A645G8S0"/>
<reference evidence="1" key="1">
    <citation type="submission" date="2019-08" db="EMBL/GenBank/DDBJ databases">
        <authorList>
            <person name="Kucharzyk K."/>
            <person name="Murdoch R.W."/>
            <person name="Higgins S."/>
            <person name="Loffler F."/>
        </authorList>
    </citation>
    <scope>NUCLEOTIDE SEQUENCE</scope>
</reference>
<protein>
    <submittedName>
        <fullName evidence="1">Uncharacterized protein</fullName>
    </submittedName>
</protein>
<accession>A0A645G8S0</accession>
<dbReference type="EMBL" id="VSSQ01071778">
    <property type="protein sequence ID" value="MPN23311.1"/>
    <property type="molecule type" value="Genomic_DNA"/>
</dbReference>
<evidence type="ECO:0000313" key="1">
    <source>
        <dbReference type="EMBL" id="MPN23311.1"/>
    </source>
</evidence>
<sequence length="71" mass="8079">MGTGAEHIKELVIHNRVTHQLCRLLDLRALVDHDLGHDVLNLAVIGIQNRHIVLLVMVMVQLRCFILGMYV</sequence>
<comment type="caution">
    <text evidence="1">The sequence shown here is derived from an EMBL/GenBank/DDBJ whole genome shotgun (WGS) entry which is preliminary data.</text>
</comment>
<name>A0A645G8S0_9ZZZZ</name>